<reference evidence="1 2" key="1">
    <citation type="submission" date="2023-06" db="EMBL/GenBank/DDBJ databases">
        <authorList>
            <person name="Yushchuk O."/>
            <person name="Binda E."/>
            <person name="Ruckert-Reed C."/>
            <person name="Fedorenko V."/>
            <person name="Kalinowski J."/>
            <person name="Marinelli F."/>
        </authorList>
    </citation>
    <scope>NUCLEOTIDE SEQUENCE [LARGE SCALE GENOMIC DNA]</scope>
    <source>
        <strain evidence="1 2">NRRL 3884</strain>
    </source>
</reference>
<gene>
    <name evidence="1" type="ORF">ACTOB_007813</name>
</gene>
<organism evidence="1 2">
    <name type="scientific">Actinoplanes oblitus</name>
    <dbReference type="NCBI Taxonomy" id="3040509"/>
    <lineage>
        <taxon>Bacteria</taxon>
        <taxon>Bacillati</taxon>
        <taxon>Actinomycetota</taxon>
        <taxon>Actinomycetes</taxon>
        <taxon>Micromonosporales</taxon>
        <taxon>Micromonosporaceae</taxon>
        <taxon>Actinoplanes</taxon>
    </lineage>
</organism>
<accession>A0ABY8WF38</accession>
<dbReference type="RefSeq" id="WP_284917003.1">
    <property type="nucleotide sequence ID" value="NZ_CP126980.1"/>
</dbReference>
<protein>
    <submittedName>
        <fullName evidence="1">Uncharacterized protein</fullName>
    </submittedName>
</protein>
<keyword evidence="2" id="KW-1185">Reference proteome</keyword>
<proteinExistence type="predicted"/>
<dbReference type="SUPFAM" id="SSF54637">
    <property type="entry name" value="Thioesterase/thiol ester dehydrase-isomerase"/>
    <property type="match status" value="1"/>
</dbReference>
<dbReference type="EMBL" id="CP126980">
    <property type="protein sequence ID" value="WIM95688.1"/>
    <property type="molecule type" value="Genomic_DNA"/>
</dbReference>
<dbReference type="Gene3D" id="3.10.129.10">
    <property type="entry name" value="Hotdog Thioesterase"/>
    <property type="match status" value="1"/>
</dbReference>
<dbReference type="Proteomes" id="UP001240150">
    <property type="component" value="Chromosome"/>
</dbReference>
<name>A0ABY8WF38_9ACTN</name>
<sequence>MRIPARFNGPPGTGNGGWCAGVFAAAGGAGQVTLRQPPPLETDLEIKDEVVYAGDRVIAELGAGDPGPGVDPVPWDTAVAAARDYPGFTAHPFPACFVCGPERAEGDGLRIFPGPLPDGRMAAPWTAPDEVSLPLVWAALDCPGGWTVIRDGLVFVLGRIAAAVDELPVPGDHYVITSAVKDVTGRKALVDSALHDRGGRRLATARATWIRR</sequence>
<evidence type="ECO:0000313" key="2">
    <source>
        <dbReference type="Proteomes" id="UP001240150"/>
    </source>
</evidence>
<dbReference type="InterPro" id="IPR029069">
    <property type="entry name" value="HotDog_dom_sf"/>
</dbReference>
<evidence type="ECO:0000313" key="1">
    <source>
        <dbReference type="EMBL" id="WIM95688.1"/>
    </source>
</evidence>